<keyword evidence="4" id="KW-0472">Membrane</keyword>
<keyword evidence="7" id="KW-1185">Reference proteome</keyword>
<dbReference type="Gene3D" id="1.20.1250.20">
    <property type="entry name" value="MFS general substrate transporter like domains"/>
    <property type="match status" value="1"/>
</dbReference>
<dbReference type="InterPro" id="IPR005828">
    <property type="entry name" value="MFS_sugar_transport-like"/>
</dbReference>
<gene>
    <name evidence="6" type="ORF">BJY01DRAFT_248757</name>
</gene>
<evidence type="ECO:0000256" key="4">
    <source>
        <dbReference type="ARBA" id="ARBA00023136"/>
    </source>
</evidence>
<protein>
    <submittedName>
        <fullName evidence="6">Uncharacterized protein</fullName>
    </submittedName>
</protein>
<feature type="region of interest" description="Disordered" evidence="5">
    <location>
        <begin position="132"/>
        <end position="165"/>
    </location>
</feature>
<dbReference type="InterPro" id="IPR036259">
    <property type="entry name" value="MFS_trans_sf"/>
</dbReference>
<dbReference type="Proteomes" id="UP001610446">
    <property type="component" value="Unassembled WGS sequence"/>
</dbReference>
<evidence type="ECO:0000256" key="1">
    <source>
        <dbReference type="ARBA" id="ARBA00004141"/>
    </source>
</evidence>
<organism evidence="6 7">
    <name type="scientific">Aspergillus pseudoustus</name>
    <dbReference type="NCBI Taxonomy" id="1810923"/>
    <lineage>
        <taxon>Eukaryota</taxon>
        <taxon>Fungi</taxon>
        <taxon>Dikarya</taxon>
        <taxon>Ascomycota</taxon>
        <taxon>Pezizomycotina</taxon>
        <taxon>Eurotiomycetes</taxon>
        <taxon>Eurotiomycetidae</taxon>
        <taxon>Eurotiales</taxon>
        <taxon>Aspergillaceae</taxon>
        <taxon>Aspergillus</taxon>
        <taxon>Aspergillus subgen. Nidulantes</taxon>
    </lineage>
</organism>
<keyword evidence="3" id="KW-1133">Transmembrane helix</keyword>
<evidence type="ECO:0000256" key="3">
    <source>
        <dbReference type="ARBA" id="ARBA00022989"/>
    </source>
</evidence>
<evidence type="ECO:0000256" key="2">
    <source>
        <dbReference type="ARBA" id="ARBA00022692"/>
    </source>
</evidence>
<name>A0ABR4JSZ8_9EURO</name>
<keyword evidence="2" id="KW-0812">Transmembrane</keyword>
<sequence>MGLPLLAPTGIDLSYPFLPEPPRYLFYRGRYNEAEAAVKDLYGSNYNAAEEVQLLRLRVKEQRELHKATSILDCFRGTNRCQTIIAMGVQILQQAQGVSFINNYIVTFMTQLGFADPLKYIQSEYAAKKAPRVHNNATDNELPERGNSGGFEDNANRQQTRHHQQRWFAAQVLAQPRRNQTSKDDAGRPCPRGGRLLFGGDTVIPKGRIPRAVILTEKRQAQCTAPLVIVEAEAQGSQRDEASDEDEPETKLLVKRGLRDCFEPLFLVIWGNSQDR</sequence>
<evidence type="ECO:0000256" key="5">
    <source>
        <dbReference type="SAM" id="MobiDB-lite"/>
    </source>
</evidence>
<dbReference type="PANTHER" id="PTHR48022:SF17">
    <property type="entry name" value="HEXOSE TRANSPORTER"/>
    <property type="match status" value="1"/>
</dbReference>
<dbReference type="PANTHER" id="PTHR48022">
    <property type="entry name" value="PLASTIDIC GLUCOSE TRANSPORTER 4"/>
    <property type="match status" value="1"/>
</dbReference>
<evidence type="ECO:0000313" key="6">
    <source>
        <dbReference type="EMBL" id="KAL2843173.1"/>
    </source>
</evidence>
<accession>A0ABR4JSZ8</accession>
<evidence type="ECO:0000313" key="7">
    <source>
        <dbReference type="Proteomes" id="UP001610446"/>
    </source>
</evidence>
<comment type="caution">
    <text evidence="6">The sequence shown here is derived from an EMBL/GenBank/DDBJ whole genome shotgun (WGS) entry which is preliminary data.</text>
</comment>
<dbReference type="EMBL" id="JBFXLU010000092">
    <property type="protein sequence ID" value="KAL2843173.1"/>
    <property type="molecule type" value="Genomic_DNA"/>
</dbReference>
<dbReference type="Pfam" id="PF00083">
    <property type="entry name" value="Sugar_tr"/>
    <property type="match status" value="1"/>
</dbReference>
<proteinExistence type="predicted"/>
<comment type="subcellular location">
    <subcellularLocation>
        <location evidence="1">Membrane</location>
        <topology evidence="1">Multi-pass membrane protein</topology>
    </subcellularLocation>
</comment>
<dbReference type="InterPro" id="IPR050360">
    <property type="entry name" value="MFS_Sugar_Transporters"/>
</dbReference>
<reference evidence="6 7" key="1">
    <citation type="submission" date="2024-07" db="EMBL/GenBank/DDBJ databases">
        <title>Section-level genome sequencing and comparative genomics of Aspergillus sections Usti and Cavernicolus.</title>
        <authorList>
            <consortium name="Lawrence Berkeley National Laboratory"/>
            <person name="Nybo J.L."/>
            <person name="Vesth T.C."/>
            <person name="Theobald S."/>
            <person name="Frisvad J.C."/>
            <person name="Larsen T.O."/>
            <person name="Kjaerboelling I."/>
            <person name="Rothschild-Mancinelli K."/>
            <person name="Lyhne E.K."/>
            <person name="Kogle M.E."/>
            <person name="Barry K."/>
            <person name="Clum A."/>
            <person name="Na H."/>
            <person name="Ledsgaard L."/>
            <person name="Lin J."/>
            <person name="Lipzen A."/>
            <person name="Kuo A."/>
            <person name="Riley R."/>
            <person name="Mondo S."/>
            <person name="Labutti K."/>
            <person name="Haridas S."/>
            <person name="Pangalinan J."/>
            <person name="Salamov A.A."/>
            <person name="Simmons B.A."/>
            <person name="Magnuson J.K."/>
            <person name="Chen J."/>
            <person name="Drula E."/>
            <person name="Henrissat B."/>
            <person name="Wiebenga A."/>
            <person name="Lubbers R.J."/>
            <person name="Gomes A.C."/>
            <person name="Makela M.R."/>
            <person name="Stajich J."/>
            <person name="Grigoriev I.V."/>
            <person name="Mortensen U.H."/>
            <person name="De Vries R.P."/>
            <person name="Baker S.E."/>
            <person name="Andersen M.R."/>
        </authorList>
    </citation>
    <scope>NUCLEOTIDE SEQUENCE [LARGE SCALE GENOMIC DNA]</scope>
    <source>
        <strain evidence="6 7">CBS 123904</strain>
    </source>
</reference>